<evidence type="ECO:0000259" key="2">
    <source>
        <dbReference type="SMART" id="SM00635"/>
    </source>
</evidence>
<proteinExistence type="predicted"/>
<dbReference type="Proteomes" id="UP000245627">
    <property type="component" value="Unassembled WGS sequence"/>
</dbReference>
<evidence type="ECO:0000313" key="3">
    <source>
        <dbReference type="EMBL" id="PVH26986.1"/>
    </source>
</evidence>
<comment type="caution">
    <text evidence="3">The sequence shown here is derived from an EMBL/GenBank/DDBJ whole genome shotgun (WGS) entry which is preliminary data.</text>
</comment>
<feature type="domain" description="BIG2" evidence="2">
    <location>
        <begin position="25"/>
        <end position="96"/>
    </location>
</feature>
<gene>
    <name evidence="3" type="ORF">DC487_05165</name>
</gene>
<feature type="signal peptide" evidence="1">
    <location>
        <begin position="1"/>
        <end position="21"/>
    </location>
</feature>
<dbReference type="InterPro" id="IPR003343">
    <property type="entry name" value="Big_2"/>
</dbReference>
<name>A0A2T8HNH6_9SPHI</name>
<sequence length="231" mass="26177">MTNFLKLSTYLFLCLSFFACSKDDPQPVPALSRTEAALKYDEDVQFRVPNFSNVTWSSSDEFVGTVDESGKFTAHHVGEAKITATVDGQTLTATVVVEPYVTGIVEPYLNFGGSVQSIMEYEKREYLEDISTVYTVFRGQGDLEKYVGYLTAQGIMVSANIEFIFNLNVIQNVMLFYKERYNYLGKGYNDRDYFESKDGSYRVFISGGDNAYYTQDPFLASTIIEEVNVPW</sequence>
<dbReference type="PROSITE" id="PS51257">
    <property type="entry name" value="PROKAR_LIPOPROTEIN"/>
    <property type="match status" value="1"/>
</dbReference>
<keyword evidence="4" id="KW-1185">Reference proteome</keyword>
<dbReference type="Pfam" id="PF02368">
    <property type="entry name" value="Big_2"/>
    <property type="match status" value="1"/>
</dbReference>
<dbReference type="AlphaFoldDB" id="A0A2T8HNH6"/>
<dbReference type="OrthoDB" id="714388at2"/>
<reference evidence="3 4" key="1">
    <citation type="submission" date="2018-04" db="EMBL/GenBank/DDBJ databases">
        <title>Sphingobacterium cortibacter sp. nov.</title>
        <authorList>
            <person name="Li Y."/>
        </authorList>
    </citation>
    <scope>NUCLEOTIDE SEQUENCE [LARGE SCALE GENOMIC DNA]</scope>
    <source>
        <strain evidence="3 4">2c-3</strain>
    </source>
</reference>
<evidence type="ECO:0000256" key="1">
    <source>
        <dbReference type="SAM" id="SignalP"/>
    </source>
</evidence>
<evidence type="ECO:0000313" key="4">
    <source>
        <dbReference type="Proteomes" id="UP000245627"/>
    </source>
</evidence>
<accession>A0A2T8HNH6</accession>
<dbReference type="SUPFAM" id="SSF49373">
    <property type="entry name" value="Invasin/intimin cell-adhesion fragments"/>
    <property type="match status" value="1"/>
</dbReference>
<keyword evidence="1" id="KW-0732">Signal</keyword>
<dbReference type="Gene3D" id="2.60.40.1080">
    <property type="match status" value="1"/>
</dbReference>
<dbReference type="EMBL" id="QDKG01000001">
    <property type="protein sequence ID" value="PVH26986.1"/>
    <property type="molecule type" value="Genomic_DNA"/>
</dbReference>
<dbReference type="InterPro" id="IPR008964">
    <property type="entry name" value="Invasin/intimin_cell_adhesion"/>
</dbReference>
<dbReference type="SMART" id="SM00635">
    <property type="entry name" value="BID_2"/>
    <property type="match status" value="1"/>
</dbReference>
<dbReference type="RefSeq" id="WP_116774841.1">
    <property type="nucleotide sequence ID" value="NZ_QDKG01000001.1"/>
</dbReference>
<protein>
    <recommendedName>
        <fullName evidence="2">BIG2 domain-containing protein</fullName>
    </recommendedName>
</protein>
<feature type="chain" id="PRO_5015607939" description="BIG2 domain-containing protein" evidence="1">
    <location>
        <begin position="22"/>
        <end position="231"/>
    </location>
</feature>
<organism evidence="3 4">
    <name type="scientific">Sphingobacterium corticibacter</name>
    <dbReference type="NCBI Taxonomy" id="2171749"/>
    <lineage>
        <taxon>Bacteria</taxon>
        <taxon>Pseudomonadati</taxon>
        <taxon>Bacteroidota</taxon>
        <taxon>Sphingobacteriia</taxon>
        <taxon>Sphingobacteriales</taxon>
        <taxon>Sphingobacteriaceae</taxon>
        <taxon>Sphingobacterium</taxon>
    </lineage>
</organism>